<proteinExistence type="predicted"/>
<feature type="region of interest" description="Disordered" evidence="2">
    <location>
        <begin position="508"/>
        <end position="528"/>
    </location>
</feature>
<feature type="compositionally biased region" description="Low complexity" evidence="2">
    <location>
        <begin position="508"/>
        <end position="524"/>
    </location>
</feature>
<sequence>MGNDLDTSNVKKKQTLKSFQNRLKPTNSKNQTILHVSQKGMIVGFSEKCYKLFTFSSATQKVSFQSFCPSFQVYLNDSISNLLPTLAKSAVNSMDGNLDLVWLFKVRIRNEQNQIKNKQQTSNRGAKQTKKDQKEPIQYRKEKENQKNKKKQKQKQTQQEPTLLKTFKNSRYFWSFVNVQPFLVKGNLYFEVLLQPTFKPVELLRKRKLILKVKQKNRQIEERIRRLKKKTNNSLMSQQTSKTQQELRDLVNNNNQKTKTLKNLNLEIHKIEKDMTNRKPDSKKFQQEKLKLLKGIKTKENQLTYELKQTRVKQLNTSIITRLNSLKLQLKHREEERQNLKFQIKENASQIEKQNNHLLKLKNQKLRLILKSEQFQSLSKKKKFLVQKQKKTDKDINYISNMLKNRIVSQNIREEISKTSNKLKKLSKNRNSLIREIDKFKNILKIHKSNSSISSSSSEILNIIEEEQQDFLGLQEEDKNIESEFLFKLEQNIKNSNKRYINYNYHYQNNRSSNNNNNNNNRNKYNNRKNRDFFNFQKNNQKKKNKIQKSLSHKDFFNEKNFSKLLNNKKKLKNRSIPIFFEDHHIKSQNKKLSPLMKPFLSPQMKKKFFSTENLFSAPKM</sequence>
<feature type="compositionally biased region" description="Basic and acidic residues" evidence="2">
    <location>
        <begin position="129"/>
        <end position="147"/>
    </location>
</feature>
<evidence type="ECO:0000313" key="3">
    <source>
        <dbReference type="EMBL" id="KAJ6232533.1"/>
    </source>
</evidence>
<protein>
    <submittedName>
        <fullName evidence="3">Uncharacterized protein</fullName>
    </submittedName>
</protein>
<organism evidence="3 4">
    <name type="scientific">Anaeramoeba flamelloides</name>
    <dbReference type="NCBI Taxonomy" id="1746091"/>
    <lineage>
        <taxon>Eukaryota</taxon>
        <taxon>Metamonada</taxon>
        <taxon>Anaeramoebidae</taxon>
        <taxon>Anaeramoeba</taxon>
    </lineage>
</organism>
<dbReference type="Proteomes" id="UP001150062">
    <property type="component" value="Unassembled WGS sequence"/>
</dbReference>
<feature type="coiled-coil region" evidence="1">
    <location>
        <begin position="323"/>
        <end position="364"/>
    </location>
</feature>
<keyword evidence="4" id="KW-1185">Reference proteome</keyword>
<feature type="coiled-coil region" evidence="1">
    <location>
        <begin position="409"/>
        <end position="484"/>
    </location>
</feature>
<feature type="coiled-coil region" evidence="1">
    <location>
        <begin position="210"/>
        <end position="274"/>
    </location>
</feature>
<feature type="region of interest" description="Disordered" evidence="2">
    <location>
        <begin position="114"/>
        <end position="161"/>
    </location>
</feature>
<feature type="compositionally biased region" description="Polar residues" evidence="2">
    <location>
        <begin position="114"/>
        <end position="126"/>
    </location>
</feature>
<dbReference type="EMBL" id="JAOAOG010000291">
    <property type="protein sequence ID" value="KAJ6232533.1"/>
    <property type="molecule type" value="Genomic_DNA"/>
</dbReference>
<accession>A0ABQ8XLD8</accession>
<gene>
    <name evidence="3" type="ORF">M0813_04749</name>
</gene>
<name>A0ABQ8XLD8_9EUKA</name>
<evidence type="ECO:0000256" key="2">
    <source>
        <dbReference type="SAM" id="MobiDB-lite"/>
    </source>
</evidence>
<reference evidence="3" key="1">
    <citation type="submission" date="2022-08" db="EMBL/GenBank/DDBJ databases">
        <title>Novel sulfate-reducing endosymbionts in the free-living metamonad Anaeramoeba.</title>
        <authorList>
            <person name="Jerlstrom-Hultqvist J."/>
            <person name="Cepicka I."/>
            <person name="Gallot-Lavallee L."/>
            <person name="Salas-Leiva D."/>
            <person name="Curtis B.A."/>
            <person name="Zahonova K."/>
            <person name="Pipaliya S."/>
            <person name="Dacks J."/>
            <person name="Roger A.J."/>
        </authorList>
    </citation>
    <scope>NUCLEOTIDE SEQUENCE</scope>
    <source>
        <strain evidence="3">Schooner1</strain>
    </source>
</reference>
<evidence type="ECO:0000313" key="4">
    <source>
        <dbReference type="Proteomes" id="UP001150062"/>
    </source>
</evidence>
<comment type="caution">
    <text evidence="3">The sequence shown here is derived from an EMBL/GenBank/DDBJ whole genome shotgun (WGS) entry which is preliminary data.</text>
</comment>
<evidence type="ECO:0000256" key="1">
    <source>
        <dbReference type="SAM" id="Coils"/>
    </source>
</evidence>
<keyword evidence="1" id="KW-0175">Coiled coil</keyword>